<reference evidence="7 8" key="1">
    <citation type="submission" date="2015-05" db="EMBL/GenBank/DDBJ databases">
        <authorList>
            <person name="Wang D.B."/>
            <person name="Wang M."/>
        </authorList>
    </citation>
    <scope>NUCLEOTIDE SEQUENCE [LARGE SCALE GENOMIC DNA]</scope>
    <source>
        <strain evidence="7">VL1</strain>
    </source>
</reference>
<dbReference type="GO" id="GO:0004198">
    <property type="term" value="F:calcium-dependent cysteine-type endopeptidase activity"/>
    <property type="evidence" value="ECO:0007669"/>
    <property type="project" value="InterPro"/>
</dbReference>
<dbReference type="AlphaFoldDB" id="A0A0G4KV55"/>
<gene>
    <name evidence="7" type="ORF">BN1708_010864</name>
</gene>
<dbReference type="GO" id="GO:0006508">
    <property type="term" value="P:proteolysis"/>
    <property type="evidence" value="ECO:0007669"/>
    <property type="project" value="UniProtKB-KW"/>
</dbReference>
<dbReference type="Pfam" id="PF01067">
    <property type="entry name" value="Calpain_III"/>
    <property type="match status" value="1"/>
</dbReference>
<name>A0A0G4KV55_VERLO</name>
<dbReference type="InterPro" id="IPR022683">
    <property type="entry name" value="Calpain_III"/>
</dbReference>
<dbReference type="Gene3D" id="2.60.120.380">
    <property type="match status" value="1"/>
</dbReference>
<evidence type="ECO:0000256" key="3">
    <source>
        <dbReference type="ARBA" id="ARBA00022801"/>
    </source>
</evidence>
<feature type="active site" evidence="5">
    <location>
        <position position="402"/>
    </location>
</feature>
<dbReference type="InterPro" id="IPR001300">
    <property type="entry name" value="Peptidase_C2_calpain_cat"/>
</dbReference>
<dbReference type="SMART" id="SM00230">
    <property type="entry name" value="CysPc"/>
    <property type="match status" value="1"/>
</dbReference>
<evidence type="ECO:0000256" key="2">
    <source>
        <dbReference type="ARBA" id="ARBA00022670"/>
    </source>
</evidence>
<dbReference type="SUPFAM" id="SSF54001">
    <property type="entry name" value="Cysteine proteinases"/>
    <property type="match status" value="1"/>
</dbReference>
<dbReference type="STRING" id="100787.A0A0G4KV55"/>
<organism evidence="7 8">
    <name type="scientific">Verticillium longisporum</name>
    <name type="common">Verticillium dahliae var. longisporum</name>
    <dbReference type="NCBI Taxonomy" id="100787"/>
    <lineage>
        <taxon>Eukaryota</taxon>
        <taxon>Fungi</taxon>
        <taxon>Dikarya</taxon>
        <taxon>Ascomycota</taxon>
        <taxon>Pezizomycotina</taxon>
        <taxon>Sordariomycetes</taxon>
        <taxon>Hypocreomycetidae</taxon>
        <taxon>Glomerellales</taxon>
        <taxon>Plectosphaerellaceae</taxon>
        <taxon>Verticillium</taxon>
    </lineage>
</organism>
<dbReference type="EMBL" id="CVQH01004780">
    <property type="protein sequence ID" value="CRK13571.1"/>
    <property type="molecule type" value="Genomic_DNA"/>
</dbReference>
<evidence type="ECO:0000256" key="4">
    <source>
        <dbReference type="ARBA" id="ARBA00022807"/>
    </source>
</evidence>
<dbReference type="Gene3D" id="3.90.70.10">
    <property type="entry name" value="Cysteine proteinases"/>
    <property type="match status" value="1"/>
</dbReference>
<dbReference type="Pfam" id="PF25435">
    <property type="entry name" value="PalB_C"/>
    <property type="match status" value="1"/>
</dbReference>
<dbReference type="PANTHER" id="PTHR46143:SF1">
    <property type="entry name" value="CALPAIN-7"/>
    <property type="match status" value="1"/>
</dbReference>
<dbReference type="InterPro" id="IPR036213">
    <property type="entry name" value="Calpain_III_sf"/>
</dbReference>
<dbReference type="Proteomes" id="UP000044602">
    <property type="component" value="Unassembled WGS sequence"/>
</dbReference>
<sequence length="886" mass="98351">MYTGYQVMNNAEHLATSEEQLSRQANRDSKQALQHAIAAADFYMKAYTEATNATDRLRLRRKCREMITWAEQLKSKESGGTLSPPTYRKITGEEETILRKSSYLHACLFPPWKSDPSDDVFELTAGDPPYTDHTEYAMSHQQNNILGGWERPATLVGSLLHPDEPFDGTAALMAASGDSDLVQDITTDCSVVASLCAAMDVLVAKSRGKPVRLPEYLSLALSLTFRGKKLLSRLMFPYDHTNDRPKLSQSGKYIFRMHFNGCFREVVIDDRLPVSRAGIDRNLFVVDRRNPDSLWPALMEKAYLKVRGGYDFPGSNSGTDLWVLTGWIPEQLFLQRSSEDVDLNQTWSRMLQCHQEGDLIITLGTGRLTHTEEDALGLVGEHDYAVLRLEEVNGARRLLVKNPWCDGLVWKGAELREHSRSTANPPSIGSAGGAHLEMTSTAPSRGTFWISLEEVAQNFESMYLNWNPSCFGRRQDHHFTWHVPAKSWSGTFAHNPQYSICSSTSDTVWILLSRHFADAELSIARNQRSGSLASVARRLGYTSISIFDNGGKRVQEIGGALYRGPYVDSPQTLAKFALDAGKTYTVVMAHEELPLNEYSCTFSFFSATDLKIGPAEEAMRHYRELSSSWTRRSAGGNASSPTYSANPQFSITISRSTPLSILLTTGSRDIAVHTDLVWSSGKRVSSIGRKDVVASSGDYRCGSAHSHVANLEPGTYVIVCSTFEPGQLSDFAIRIGTMIECAVRPVPGDGAGLLCTRLPALEFAAGEERKRASITAPRLTRAYASARCPVLSDENGQHISHAAIRIVVMYGRGPNASIHAISCEGEFRDPTTAVRTPEFDLEPDRIRLESLWIVIEQLGSHRAWSGIEVEILGDNLIRYSPWEDLD</sequence>
<dbReference type="InterPro" id="IPR051297">
    <property type="entry name" value="PalB/RIM13"/>
</dbReference>
<evidence type="ECO:0000313" key="7">
    <source>
        <dbReference type="EMBL" id="CRK13571.1"/>
    </source>
</evidence>
<dbReference type="InterPro" id="IPR038765">
    <property type="entry name" value="Papain-like_cys_pep_sf"/>
</dbReference>
<dbReference type="Pfam" id="PF00648">
    <property type="entry name" value="Peptidase_C2"/>
    <property type="match status" value="1"/>
</dbReference>
<dbReference type="SMART" id="SM00720">
    <property type="entry name" value="calpain_III"/>
    <property type="match status" value="1"/>
</dbReference>
<keyword evidence="4 5" id="KW-0788">Thiol protease</keyword>
<keyword evidence="8" id="KW-1185">Reference proteome</keyword>
<comment type="similarity">
    <text evidence="1">Belongs to the peptidase C2 family. PalB/RIM13 subfamily.</text>
</comment>
<proteinExistence type="inferred from homology"/>
<keyword evidence="3 5" id="KW-0378">Hydrolase</keyword>
<feature type="active site" evidence="5">
    <location>
        <position position="382"/>
    </location>
</feature>
<protein>
    <recommendedName>
        <fullName evidence="6">Calpain catalytic domain-containing protein</fullName>
    </recommendedName>
</protein>
<accession>A0A0G4KV55</accession>
<dbReference type="PROSITE" id="PS50203">
    <property type="entry name" value="CALPAIN_CAT"/>
    <property type="match status" value="1"/>
</dbReference>
<feature type="active site" evidence="5">
    <location>
        <position position="189"/>
    </location>
</feature>
<dbReference type="PANTHER" id="PTHR46143">
    <property type="entry name" value="CALPAIN-7"/>
    <property type="match status" value="1"/>
</dbReference>
<evidence type="ECO:0000313" key="8">
    <source>
        <dbReference type="Proteomes" id="UP000044602"/>
    </source>
</evidence>
<dbReference type="InterPro" id="IPR022682">
    <property type="entry name" value="Calpain_domain_III"/>
</dbReference>
<keyword evidence="2 5" id="KW-0645">Protease</keyword>
<dbReference type="SUPFAM" id="SSF49758">
    <property type="entry name" value="Calpain large subunit, middle domain (domain III)"/>
    <property type="match status" value="2"/>
</dbReference>
<evidence type="ECO:0000259" key="6">
    <source>
        <dbReference type="PROSITE" id="PS50203"/>
    </source>
</evidence>
<evidence type="ECO:0000256" key="1">
    <source>
        <dbReference type="ARBA" id="ARBA00010193"/>
    </source>
</evidence>
<evidence type="ECO:0000256" key="5">
    <source>
        <dbReference type="PROSITE-ProRule" id="PRU00239"/>
    </source>
</evidence>
<feature type="domain" description="Calpain catalytic" evidence="6">
    <location>
        <begin position="118"/>
        <end position="468"/>
    </location>
</feature>